<dbReference type="AlphaFoldDB" id="A0A6N3D053"/>
<dbReference type="EMBL" id="CACRUA010000020">
    <property type="protein sequence ID" value="VYU21582.1"/>
    <property type="molecule type" value="Genomic_DNA"/>
</dbReference>
<dbReference type="CDD" id="cd07731">
    <property type="entry name" value="ComA-like_MBL-fold"/>
    <property type="match status" value="1"/>
</dbReference>
<protein>
    <submittedName>
        <fullName evidence="3">ComEC family competence protein</fullName>
    </submittedName>
</protein>
<dbReference type="InterPro" id="IPR036866">
    <property type="entry name" value="RibonucZ/Hydroxyglut_hydro"/>
</dbReference>
<dbReference type="PROSITE" id="PS51257">
    <property type="entry name" value="PROKAR_LIPOPROTEIN"/>
    <property type="match status" value="1"/>
</dbReference>
<dbReference type="Gene3D" id="3.60.15.10">
    <property type="entry name" value="Ribonuclease Z/Hydroxyacylglutathione hydrolase-like"/>
    <property type="match status" value="1"/>
</dbReference>
<keyword evidence="1" id="KW-0732">Signal</keyword>
<dbReference type="SMART" id="SM00849">
    <property type="entry name" value="Lactamase_B"/>
    <property type="match status" value="1"/>
</dbReference>
<dbReference type="SUPFAM" id="SSF56281">
    <property type="entry name" value="Metallo-hydrolase/oxidoreductase"/>
    <property type="match status" value="1"/>
</dbReference>
<feature type="signal peptide" evidence="1">
    <location>
        <begin position="1"/>
        <end position="20"/>
    </location>
</feature>
<dbReference type="RefSeq" id="WP_021641353.1">
    <property type="nucleotide sequence ID" value="NZ_CACRUA010000020.1"/>
</dbReference>
<dbReference type="InterPro" id="IPR001279">
    <property type="entry name" value="Metallo-B-lactamas"/>
</dbReference>
<dbReference type="InterPro" id="IPR035681">
    <property type="entry name" value="ComA-like_MBL"/>
</dbReference>
<organism evidence="3">
    <name type="scientific">Clostridium symbiosum</name>
    <name type="common">Bacteroides symbiosus</name>
    <dbReference type="NCBI Taxonomy" id="1512"/>
    <lineage>
        <taxon>Bacteria</taxon>
        <taxon>Bacillati</taxon>
        <taxon>Bacillota</taxon>
        <taxon>Clostridia</taxon>
        <taxon>Lachnospirales</taxon>
        <taxon>Lachnospiraceae</taxon>
        <taxon>Otoolea</taxon>
    </lineage>
</organism>
<dbReference type="PANTHER" id="PTHR30619:SF7">
    <property type="entry name" value="BETA-LACTAMASE DOMAIN PROTEIN"/>
    <property type="match status" value="1"/>
</dbReference>
<proteinExistence type="predicted"/>
<gene>
    <name evidence="3" type="ORF">CSLFYP84_01606</name>
</gene>
<feature type="domain" description="Metallo-beta-lactamase" evidence="2">
    <location>
        <begin position="43"/>
        <end position="246"/>
    </location>
</feature>
<evidence type="ECO:0000313" key="3">
    <source>
        <dbReference type="EMBL" id="VYU21582.1"/>
    </source>
</evidence>
<dbReference type="InterPro" id="IPR052159">
    <property type="entry name" value="Competence_DNA_uptake"/>
</dbReference>
<sequence length="319" mass="34381">MIRKKHFIILAMILATVILGGCAPKSTGDPSGGNAVSQSDERLRVSFINIGKGDALLIETPEHGFYLSDTGKAGDFPQIARVLRVKGIAGLDGIFLSHGHKDHAGGLEALMREFPTRALYLSALDTVSYRDIDAVETAGELGVPVVKLKGGEQLSLGSALLDIWVPGKADLKNGNNNSVVMRLSWKNTAYLFTGDMEKSEEAEFLHSDMKKRADVLKLGHHGETDATSVALLEKVKPKFGLICGNMEENPDSCTPEMAARLKSFKVTAFYSEGPQLAVDFVSDGSAVWPETVMDQEMPGVSALSLKEVSGFNLSDKKLD</sequence>
<evidence type="ECO:0000256" key="1">
    <source>
        <dbReference type="SAM" id="SignalP"/>
    </source>
</evidence>
<evidence type="ECO:0000259" key="2">
    <source>
        <dbReference type="SMART" id="SM00849"/>
    </source>
</evidence>
<name>A0A6N3D053_CLOSY</name>
<accession>A0A6N3D053</accession>
<dbReference type="Pfam" id="PF00753">
    <property type="entry name" value="Lactamase_B"/>
    <property type="match status" value="1"/>
</dbReference>
<feature type="chain" id="PRO_5039458160" evidence="1">
    <location>
        <begin position="21"/>
        <end position="319"/>
    </location>
</feature>
<reference evidence="3" key="1">
    <citation type="submission" date="2019-11" db="EMBL/GenBank/DDBJ databases">
        <authorList>
            <person name="Feng L."/>
        </authorList>
    </citation>
    <scope>NUCLEOTIDE SEQUENCE</scope>
    <source>
        <strain evidence="3">CsymbiosumLFYP84</strain>
    </source>
</reference>
<dbReference type="PANTHER" id="PTHR30619">
    <property type="entry name" value="DNA INTERNALIZATION/COMPETENCE PROTEIN COMEC/REC2"/>
    <property type="match status" value="1"/>
</dbReference>